<name>A0A3S8UBD2_9RHOB</name>
<feature type="region of interest" description="Disordered" evidence="1">
    <location>
        <begin position="1"/>
        <end position="22"/>
    </location>
</feature>
<accession>A0A3S8UBD2</accession>
<evidence type="ECO:0000313" key="3">
    <source>
        <dbReference type="Proteomes" id="UP000282002"/>
    </source>
</evidence>
<organism evidence="2 3">
    <name type="scientific">Tabrizicola piscis</name>
    <dbReference type="NCBI Taxonomy" id="2494374"/>
    <lineage>
        <taxon>Bacteria</taxon>
        <taxon>Pseudomonadati</taxon>
        <taxon>Pseudomonadota</taxon>
        <taxon>Alphaproteobacteria</taxon>
        <taxon>Rhodobacterales</taxon>
        <taxon>Paracoccaceae</taxon>
        <taxon>Tabrizicola</taxon>
    </lineage>
</organism>
<evidence type="ECO:0000256" key="1">
    <source>
        <dbReference type="SAM" id="MobiDB-lite"/>
    </source>
</evidence>
<dbReference type="KEGG" id="taw:EI545_20155"/>
<dbReference type="RefSeq" id="WP_125327144.1">
    <property type="nucleotide sequence ID" value="NZ_CP034328.1"/>
</dbReference>
<evidence type="ECO:0000313" key="2">
    <source>
        <dbReference type="EMBL" id="AZL60933.1"/>
    </source>
</evidence>
<proteinExistence type="predicted"/>
<dbReference type="EMBL" id="CP034328">
    <property type="protein sequence ID" value="AZL60933.1"/>
    <property type="molecule type" value="Genomic_DNA"/>
</dbReference>
<sequence length="187" mass="19974">MTDAAPARPTRFRTGGLSPRKPTRFHYAPDAEVQASLAQDLGLLALRKLEFAGQITPDGRDAMVLTATLTAECDQACIVTLAPVRARISEEVRRRYVVDLPAPDADEMEMPEDDTVEPMPEVIDIADIAAEALMLALPLYPRAPGAELGNLTLAPDGVTPLEDSDLKPFAGLAALAGRMAAKPDKEG</sequence>
<keyword evidence="3" id="KW-1185">Reference proteome</keyword>
<dbReference type="Proteomes" id="UP000282002">
    <property type="component" value="Chromosome"/>
</dbReference>
<dbReference type="InterPro" id="IPR003772">
    <property type="entry name" value="YceD"/>
</dbReference>
<reference evidence="2 3" key="1">
    <citation type="submission" date="2018-12" db="EMBL/GenBank/DDBJ databases">
        <title>Complete genome sequencing of Tabrizicola sp. K13M18.</title>
        <authorList>
            <person name="Bae J.-W."/>
        </authorList>
    </citation>
    <scope>NUCLEOTIDE SEQUENCE [LARGE SCALE GENOMIC DNA]</scope>
    <source>
        <strain evidence="2 3">K13M18</strain>
    </source>
</reference>
<gene>
    <name evidence="2" type="ORF">EI545_20155</name>
</gene>
<dbReference type="Pfam" id="PF02620">
    <property type="entry name" value="YceD"/>
    <property type="match status" value="1"/>
</dbReference>
<dbReference type="AlphaFoldDB" id="A0A3S8UBD2"/>
<dbReference type="OrthoDB" id="8443793at2"/>
<protein>
    <submittedName>
        <fullName evidence="2">DUF177 domain-containing protein</fullName>
    </submittedName>
</protein>